<proteinExistence type="predicted"/>
<dbReference type="InterPro" id="IPR026414">
    <property type="entry name" value="ExosoTase_F-assoc_memb"/>
</dbReference>
<accession>A0A1I1YXE9</accession>
<keyword evidence="1" id="KW-1133">Transmembrane helix</keyword>
<feature type="transmembrane region" description="Helical" evidence="1">
    <location>
        <begin position="58"/>
        <end position="80"/>
    </location>
</feature>
<dbReference type="RefSeq" id="WP_091202556.1">
    <property type="nucleotide sequence ID" value="NZ_FONQ01000001.1"/>
</dbReference>
<sequence length="147" mass="18005">MLLKILNNKLRLIQFLFLVLLLVLIRAFENQLFYDPFLDFFKNDFTKLRLPNVNSTQLFLALLFRYTLNTAISVSIIYVIFKEIVMVKFAFVLYYFLFLILIVAFFYIIFFTRENHNWVLFYIRRFLIQPIFLLLFVAGFYYQKQNR</sequence>
<feature type="transmembrane region" description="Helical" evidence="1">
    <location>
        <begin position="92"/>
        <end position="110"/>
    </location>
</feature>
<protein>
    <submittedName>
        <fullName evidence="2">Exosortase F-associated protein</fullName>
    </submittedName>
</protein>
<dbReference type="STRING" id="935223.SAMN04488131_101154"/>
<dbReference type="Proteomes" id="UP000198596">
    <property type="component" value="Unassembled WGS sequence"/>
</dbReference>
<keyword evidence="1" id="KW-0812">Transmembrane</keyword>
<dbReference type="EMBL" id="FONQ01000001">
    <property type="protein sequence ID" value="SFE23668.1"/>
    <property type="molecule type" value="Genomic_DNA"/>
</dbReference>
<keyword evidence="1" id="KW-0472">Membrane</keyword>
<dbReference type="OrthoDB" id="982493at2"/>
<keyword evidence="3" id="KW-1185">Reference proteome</keyword>
<reference evidence="3" key="1">
    <citation type="submission" date="2016-10" db="EMBL/GenBank/DDBJ databases">
        <authorList>
            <person name="Varghese N."/>
            <person name="Submissions S."/>
        </authorList>
    </citation>
    <scope>NUCLEOTIDE SEQUENCE [LARGE SCALE GENOMIC DNA]</scope>
    <source>
        <strain evidence="3">CGMCC 1.9227</strain>
    </source>
</reference>
<evidence type="ECO:0000256" key="1">
    <source>
        <dbReference type="SAM" id="Phobius"/>
    </source>
</evidence>
<organism evidence="2 3">
    <name type="scientific">Flavobacterium xueshanense</name>
    <dbReference type="NCBI Taxonomy" id="935223"/>
    <lineage>
        <taxon>Bacteria</taxon>
        <taxon>Pseudomonadati</taxon>
        <taxon>Bacteroidota</taxon>
        <taxon>Flavobacteriia</taxon>
        <taxon>Flavobacteriales</taxon>
        <taxon>Flavobacteriaceae</taxon>
        <taxon>Flavobacterium</taxon>
    </lineage>
</organism>
<dbReference type="NCBIfam" id="TIGR04127">
    <property type="entry name" value="flavo_near_exo"/>
    <property type="match status" value="1"/>
</dbReference>
<evidence type="ECO:0000313" key="3">
    <source>
        <dbReference type="Proteomes" id="UP000198596"/>
    </source>
</evidence>
<evidence type="ECO:0000313" key="2">
    <source>
        <dbReference type="EMBL" id="SFE23668.1"/>
    </source>
</evidence>
<name>A0A1I1YXE9_9FLAO</name>
<dbReference type="AlphaFoldDB" id="A0A1I1YXE9"/>
<gene>
    <name evidence="2" type="ORF">SAMN04488131_101154</name>
</gene>
<feature type="transmembrane region" description="Helical" evidence="1">
    <location>
        <begin position="122"/>
        <end position="142"/>
    </location>
</feature>